<feature type="transmembrane region" description="Helical" evidence="4">
    <location>
        <begin position="28"/>
        <end position="48"/>
    </location>
</feature>
<dbReference type="InterPro" id="IPR044236">
    <property type="entry name" value="GDPD4"/>
</dbReference>
<protein>
    <recommendedName>
        <fullName evidence="1">glycerophosphodiester phosphodiesterase</fullName>
        <ecNumber evidence="1">3.1.4.46</ecNumber>
    </recommendedName>
</protein>
<dbReference type="Pfam" id="PF03009">
    <property type="entry name" value="GDPD"/>
    <property type="match status" value="1"/>
</dbReference>
<evidence type="ECO:0000256" key="2">
    <source>
        <dbReference type="ARBA" id="ARBA00022798"/>
    </source>
</evidence>
<evidence type="ECO:0000256" key="3">
    <source>
        <dbReference type="ARBA" id="ARBA00047512"/>
    </source>
</evidence>
<sequence>MAILKTKKRQQNPNDFWNQFIRFSSKKFFRLLLILILLAFIPPIFFHFRLRRIQQLQAKKCGWIKNPPLVCAHGGDPTKAFPNTISAYRSALSSQVDCIEVDVSRSSDGILFALHDRDLQRISGNETAKVGFLTRKEIKELGVKHLSHQEFHEQEMSTVEDALMLISKSVRHVILDAKVGPPKYEQGLAKDILSIVKRTQCQNCIIWAKSDTLARDIIRLSSDVMVGYIVMSDPLTGARTNLLRMKKAGVVGVSHPLVDDKLVRVLHGRNKKVYSWTVDDADSMQRMLIEQVDGVVTNHPAKLRRLMQDIQTQCLEDGFPLPS</sequence>
<dbReference type="InterPro" id="IPR030395">
    <property type="entry name" value="GP_PDE_dom"/>
</dbReference>
<organism evidence="6 7">
    <name type="scientific">Papaver atlanticum</name>
    <dbReference type="NCBI Taxonomy" id="357466"/>
    <lineage>
        <taxon>Eukaryota</taxon>
        <taxon>Viridiplantae</taxon>
        <taxon>Streptophyta</taxon>
        <taxon>Embryophyta</taxon>
        <taxon>Tracheophyta</taxon>
        <taxon>Spermatophyta</taxon>
        <taxon>Magnoliopsida</taxon>
        <taxon>Ranunculales</taxon>
        <taxon>Papaveraceae</taxon>
        <taxon>Papaveroideae</taxon>
        <taxon>Papaver</taxon>
    </lineage>
</organism>
<dbReference type="GO" id="GO:0006071">
    <property type="term" value="P:glycerol metabolic process"/>
    <property type="evidence" value="ECO:0007669"/>
    <property type="project" value="UniProtKB-KW"/>
</dbReference>
<dbReference type="PANTHER" id="PTHR47449">
    <property type="entry name" value="GLYCEROPHOSPHODIESTER PHOSPHODIESTERASE GDPD4"/>
    <property type="match status" value="1"/>
</dbReference>
<keyword evidence="7" id="KW-1185">Reference proteome</keyword>
<dbReference type="SUPFAM" id="SSF51695">
    <property type="entry name" value="PLC-like phosphodiesterases"/>
    <property type="match status" value="1"/>
</dbReference>
<dbReference type="InterPro" id="IPR017946">
    <property type="entry name" value="PLC-like_Pdiesterase_TIM-brl"/>
</dbReference>
<evidence type="ECO:0000313" key="6">
    <source>
        <dbReference type="EMBL" id="KAI3909943.1"/>
    </source>
</evidence>
<evidence type="ECO:0000313" key="7">
    <source>
        <dbReference type="Proteomes" id="UP001202328"/>
    </source>
</evidence>
<dbReference type="AlphaFoldDB" id="A0AAD4XGD0"/>
<accession>A0AAD4XGD0</accession>
<keyword evidence="4" id="KW-0812">Transmembrane</keyword>
<feature type="domain" description="GP-PDE" evidence="5">
    <location>
        <begin position="68"/>
        <end position="307"/>
    </location>
</feature>
<dbReference type="Proteomes" id="UP001202328">
    <property type="component" value="Unassembled WGS sequence"/>
</dbReference>
<dbReference type="EMBL" id="JAJJMB010010308">
    <property type="protein sequence ID" value="KAI3909943.1"/>
    <property type="molecule type" value="Genomic_DNA"/>
</dbReference>
<keyword evidence="4" id="KW-1133">Transmembrane helix</keyword>
<dbReference type="PANTHER" id="PTHR47449:SF2">
    <property type="entry name" value="GLYCEROPHOSPHODIESTER PHOSPHODIESTERASE GDPD4"/>
    <property type="match status" value="1"/>
</dbReference>
<name>A0AAD4XGD0_9MAGN</name>
<evidence type="ECO:0000256" key="4">
    <source>
        <dbReference type="SAM" id="Phobius"/>
    </source>
</evidence>
<comment type="caution">
    <text evidence="6">The sequence shown here is derived from an EMBL/GenBank/DDBJ whole genome shotgun (WGS) entry which is preliminary data.</text>
</comment>
<comment type="catalytic activity">
    <reaction evidence="3">
        <text>a sn-glycero-3-phosphodiester + H2O = an alcohol + sn-glycerol 3-phosphate + H(+)</text>
        <dbReference type="Rhea" id="RHEA:12969"/>
        <dbReference type="ChEBI" id="CHEBI:15377"/>
        <dbReference type="ChEBI" id="CHEBI:15378"/>
        <dbReference type="ChEBI" id="CHEBI:30879"/>
        <dbReference type="ChEBI" id="CHEBI:57597"/>
        <dbReference type="ChEBI" id="CHEBI:83408"/>
        <dbReference type="EC" id="3.1.4.46"/>
    </reaction>
</comment>
<dbReference type="CDD" id="cd08556">
    <property type="entry name" value="GDPD"/>
    <property type="match status" value="1"/>
</dbReference>
<keyword evidence="2" id="KW-0319">Glycerol metabolism</keyword>
<dbReference type="PROSITE" id="PS51704">
    <property type="entry name" value="GP_PDE"/>
    <property type="match status" value="1"/>
</dbReference>
<keyword evidence="4" id="KW-0472">Membrane</keyword>
<evidence type="ECO:0000256" key="1">
    <source>
        <dbReference type="ARBA" id="ARBA00012247"/>
    </source>
</evidence>
<dbReference type="Gene3D" id="3.20.20.190">
    <property type="entry name" value="Phosphatidylinositol (PI) phosphodiesterase"/>
    <property type="match status" value="1"/>
</dbReference>
<dbReference type="GO" id="GO:0008889">
    <property type="term" value="F:glycerophosphodiester phosphodiesterase activity"/>
    <property type="evidence" value="ECO:0007669"/>
    <property type="project" value="UniProtKB-EC"/>
</dbReference>
<reference evidence="6" key="1">
    <citation type="submission" date="2022-04" db="EMBL/GenBank/DDBJ databases">
        <title>A functionally conserved STORR gene fusion in Papaver species that diverged 16.8 million years ago.</title>
        <authorList>
            <person name="Catania T."/>
        </authorList>
    </citation>
    <scope>NUCLEOTIDE SEQUENCE</scope>
    <source>
        <strain evidence="6">S-188037</strain>
    </source>
</reference>
<proteinExistence type="predicted"/>
<gene>
    <name evidence="6" type="ORF">MKW98_012997</name>
</gene>
<evidence type="ECO:0000259" key="5">
    <source>
        <dbReference type="PROSITE" id="PS51704"/>
    </source>
</evidence>
<dbReference type="GO" id="GO:0006629">
    <property type="term" value="P:lipid metabolic process"/>
    <property type="evidence" value="ECO:0007669"/>
    <property type="project" value="InterPro"/>
</dbReference>
<dbReference type="EC" id="3.1.4.46" evidence="1"/>